<protein>
    <recommendedName>
        <fullName evidence="5">FAD-binding FR-type domain-containing protein</fullName>
    </recommendedName>
</protein>
<keyword evidence="2" id="KW-1133">Transmembrane helix</keyword>
<dbReference type="VEuPathDB" id="FungiDB:JI435_097300"/>
<evidence type="ECO:0000313" key="4">
    <source>
        <dbReference type="Proteomes" id="UP000663193"/>
    </source>
</evidence>
<feature type="transmembrane region" description="Helical" evidence="2">
    <location>
        <begin position="346"/>
        <end position="365"/>
    </location>
</feature>
<dbReference type="PANTHER" id="PTHR33927:SF5">
    <property type="entry name" value="ENZYME, PUTATIVE (AFU_ORTHOLOGUE AFUA_8G01222)-RELATED"/>
    <property type="match status" value="1"/>
</dbReference>
<dbReference type="SUPFAM" id="SSF52343">
    <property type="entry name" value="Ferredoxin reductase-like, C-terminal NADP-linked domain"/>
    <property type="match status" value="1"/>
</dbReference>
<feature type="transmembrane region" description="Helical" evidence="2">
    <location>
        <begin position="481"/>
        <end position="507"/>
    </location>
</feature>
<dbReference type="Proteomes" id="UP000663193">
    <property type="component" value="Chromosome 1"/>
</dbReference>
<reference evidence="4" key="1">
    <citation type="journal article" date="2021" name="BMC Genomics">
        <title>Chromosome-level genome assembly and manually-curated proteome of model necrotroph Parastagonospora nodorum Sn15 reveals a genome-wide trove of candidate effector homologs, and redundancy of virulence-related functions within an accessory chromosome.</title>
        <authorList>
            <person name="Bertazzoni S."/>
            <person name="Jones D.A.B."/>
            <person name="Phan H.T."/>
            <person name="Tan K.-C."/>
            <person name="Hane J.K."/>
        </authorList>
    </citation>
    <scope>NUCLEOTIDE SEQUENCE [LARGE SCALE GENOMIC DNA]</scope>
    <source>
        <strain evidence="4">SN15 / ATCC MYA-4574 / FGSC 10173)</strain>
    </source>
</reference>
<evidence type="ECO:0008006" key="5">
    <source>
        <dbReference type="Google" id="ProtNLM"/>
    </source>
</evidence>
<dbReference type="InterPro" id="IPR052979">
    <property type="entry name" value="Adenylate-forming_domain"/>
</dbReference>
<name>A0A7U2HW40_PHANO</name>
<evidence type="ECO:0000256" key="2">
    <source>
        <dbReference type="SAM" id="Phobius"/>
    </source>
</evidence>
<feature type="compositionally biased region" description="Polar residues" evidence="1">
    <location>
        <begin position="60"/>
        <end position="79"/>
    </location>
</feature>
<gene>
    <name evidence="3" type="ORF">JI435_097300</name>
</gene>
<dbReference type="OrthoDB" id="3142841at2759"/>
<feature type="transmembrane region" description="Helical" evidence="2">
    <location>
        <begin position="190"/>
        <end position="211"/>
    </location>
</feature>
<organism evidence="3 4">
    <name type="scientific">Phaeosphaeria nodorum (strain SN15 / ATCC MYA-4574 / FGSC 10173)</name>
    <name type="common">Glume blotch fungus</name>
    <name type="synonym">Parastagonospora nodorum</name>
    <dbReference type="NCBI Taxonomy" id="321614"/>
    <lineage>
        <taxon>Eukaryota</taxon>
        <taxon>Fungi</taxon>
        <taxon>Dikarya</taxon>
        <taxon>Ascomycota</taxon>
        <taxon>Pezizomycotina</taxon>
        <taxon>Dothideomycetes</taxon>
        <taxon>Pleosporomycetidae</taxon>
        <taxon>Pleosporales</taxon>
        <taxon>Pleosporineae</taxon>
        <taxon>Phaeosphaeriaceae</taxon>
        <taxon>Parastagonospora</taxon>
    </lineage>
</organism>
<feature type="compositionally biased region" description="Polar residues" evidence="1">
    <location>
        <begin position="30"/>
        <end position="40"/>
    </location>
</feature>
<proteinExistence type="predicted"/>
<dbReference type="InterPro" id="IPR039261">
    <property type="entry name" value="FNR_nucleotide-bd"/>
</dbReference>
<feature type="transmembrane region" description="Helical" evidence="2">
    <location>
        <begin position="377"/>
        <end position="395"/>
    </location>
</feature>
<accession>A0A7U2HW40</accession>
<dbReference type="PANTHER" id="PTHR33927">
    <property type="entry name" value="TRANSMEMBRANE PROTEIN"/>
    <property type="match status" value="1"/>
</dbReference>
<feature type="transmembrane region" description="Helical" evidence="2">
    <location>
        <begin position="308"/>
        <end position="326"/>
    </location>
</feature>
<evidence type="ECO:0000313" key="3">
    <source>
        <dbReference type="EMBL" id="QRC90327.1"/>
    </source>
</evidence>
<dbReference type="EMBL" id="CP069023">
    <property type="protein sequence ID" value="QRC90327.1"/>
    <property type="molecule type" value="Genomic_DNA"/>
</dbReference>
<keyword evidence="2" id="KW-0812">Transmembrane</keyword>
<dbReference type="AlphaFoldDB" id="A0A7U2HW40"/>
<feature type="compositionally biased region" description="Basic and acidic residues" evidence="1">
    <location>
        <begin position="41"/>
        <end position="53"/>
    </location>
</feature>
<evidence type="ECO:0000256" key="1">
    <source>
        <dbReference type="SAM" id="MobiDB-lite"/>
    </source>
</evidence>
<sequence>MTPLEILSQPRSWTIMGSLRHLLPYSVARSTQGKCSQFPNNDERPHNTRDTQPHPRNSKYPMTQTLESTKSPEVSQETLASFVEDGSGNTPLGNPSPNDLDMGQKRLRADSNQSPSGEKAIAYSSNAFRLGLTTISSEQDKGAILVMSTEKSAIATYKEDTEAQNQASGRSVESGVRASRLQRWRLHWLTAYRVLVAITLVINALILGLLIKLELPRPNVLVATAANLLISILVRQEDLINLSFGLIARIPSSTPLGLRKVIADFHHYGGIHIGCAVSALLWYCVFVYANTRSCITAAQYGGMTNWHWADIITCYVFLVFIAAMCLTAIPHLREKIHNQFERIHRFGGWLSLAVLWINAGITTIIEPSHTPLYKSKSIWLLTAATLVIILPWLRIRRVAITAQSISSREVKLTFPFTNMPYTSTCRFSLSPVIEWHAFATIPSPDGLSAHIIISAAGDWTKRIISAPPSTIWIRNPPAANFLAFCPVFNSLLLVATGAGIGPMLSLLSSPAIARMRSQGRVVRVMWCVYDPNAPHWEFVQDMIRAVDPAPRIFDSRTGRPDMAFEARDLAEKENIEAVMVVSNKKVTNQVVAEVKGHGGAAYGAVFDS</sequence>
<feature type="region of interest" description="Disordered" evidence="1">
    <location>
        <begin position="30"/>
        <end position="118"/>
    </location>
</feature>
<keyword evidence="2" id="KW-0472">Membrane</keyword>
<feature type="transmembrane region" description="Helical" evidence="2">
    <location>
        <begin position="268"/>
        <end position="288"/>
    </location>
</feature>
<feature type="compositionally biased region" description="Polar residues" evidence="1">
    <location>
        <begin position="87"/>
        <end position="97"/>
    </location>
</feature>
<keyword evidence="4" id="KW-1185">Reference proteome</keyword>